<dbReference type="InterPro" id="IPR034122">
    <property type="entry name" value="Retropepsin-like_bacterial"/>
</dbReference>
<dbReference type="PROSITE" id="PS51257">
    <property type="entry name" value="PROKAR_LIPOPROTEIN"/>
    <property type="match status" value="1"/>
</dbReference>
<dbReference type="Proteomes" id="UP000711407">
    <property type="component" value="Unassembled WGS sequence"/>
</dbReference>
<proteinExistence type="predicted"/>
<reference evidence="1" key="1">
    <citation type="journal article" date="2021" name="PeerJ">
        <title>Extensive microbial diversity within the chicken gut microbiome revealed by metagenomics and culture.</title>
        <authorList>
            <person name="Gilroy R."/>
            <person name="Ravi A."/>
            <person name="Getino M."/>
            <person name="Pursley I."/>
            <person name="Horton D.L."/>
            <person name="Alikhan N.F."/>
            <person name="Baker D."/>
            <person name="Gharbi K."/>
            <person name="Hall N."/>
            <person name="Watson M."/>
            <person name="Adriaenssens E.M."/>
            <person name="Foster-Nyarko E."/>
            <person name="Jarju S."/>
            <person name="Secka A."/>
            <person name="Antonio M."/>
            <person name="Oren A."/>
            <person name="Chaudhuri R.R."/>
            <person name="La Ragione R."/>
            <person name="Hildebrand F."/>
            <person name="Pallen M.J."/>
        </authorList>
    </citation>
    <scope>NUCLEOTIDE SEQUENCE</scope>
    <source>
        <strain evidence="1">4100</strain>
    </source>
</reference>
<comment type="caution">
    <text evidence="1">The sequence shown here is derived from an EMBL/GenBank/DDBJ whole genome shotgun (WGS) entry which is preliminary data.</text>
</comment>
<evidence type="ECO:0000313" key="2">
    <source>
        <dbReference type="Proteomes" id="UP000711407"/>
    </source>
</evidence>
<reference evidence="1" key="2">
    <citation type="submission" date="2021-09" db="EMBL/GenBank/DDBJ databases">
        <authorList>
            <person name="Gilroy R."/>
        </authorList>
    </citation>
    <scope>NUCLEOTIDE SEQUENCE</scope>
    <source>
        <strain evidence="1">4100</strain>
    </source>
</reference>
<dbReference type="Gene3D" id="2.40.70.10">
    <property type="entry name" value="Acid Proteases"/>
    <property type="match status" value="2"/>
</dbReference>
<protein>
    <submittedName>
        <fullName evidence="1">Retropepsin-like domain-containing protein</fullName>
    </submittedName>
</protein>
<dbReference type="Pfam" id="PF13650">
    <property type="entry name" value="Asp_protease_2"/>
    <property type="match status" value="1"/>
</dbReference>
<organism evidence="1 2">
    <name type="scientific">Candidatus Amulumruptor caecigallinarius</name>
    <dbReference type="NCBI Taxonomy" id="2109911"/>
    <lineage>
        <taxon>Bacteria</taxon>
        <taxon>Pseudomonadati</taxon>
        <taxon>Bacteroidota</taxon>
        <taxon>Bacteroidia</taxon>
        <taxon>Bacteroidales</taxon>
        <taxon>Muribaculaceae</taxon>
        <taxon>Candidatus Amulumruptor</taxon>
    </lineage>
</organism>
<evidence type="ECO:0000313" key="1">
    <source>
        <dbReference type="EMBL" id="HJE39236.1"/>
    </source>
</evidence>
<accession>A0A921JIA5</accession>
<sequence>MKLLHIFSILIATLTGCGVAHTQTAADVKMGEILNGGDLFELREQYPILHDSISIEMLRLVAEAQLGIGFNRIEQAGEALDSLLQNHQDELGAESSIGMAALRAMNLLNSGRYEEGGKAGEELVKALKDSVPYKALYSLIFIERIGKALANTPAPYIDRPQRDVSVPMRCDTVGRGKHIYIPVEVNGITKEYIFDTGCSFGNFVSEKYAEETGLRVVADSIPVSGMNIGFVKLAVADSLKVGEIVYHNPVFMIAPTDHIVDSVFALDGVLGYHFIRDIKETIIDNQTQRFVFPYRISKGEPNMYLASNTPNLQIEYAGKPFDVIFDTGNVKSLLDEKFAQMYPEAVSGLTEHATHLGGFGGISRIDVVTLPEFCFSVSGTAVKLGDVEVIRLKPDSSPTLLYSSSLGADFVLSFKRLTINYESMFVKGEQY</sequence>
<dbReference type="AlphaFoldDB" id="A0A921JIA5"/>
<dbReference type="InterPro" id="IPR021109">
    <property type="entry name" value="Peptidase_aspartic_dom_sf"/>
</dbReference>
<gene>
    <name evidence="1" type="ORF">K8V47_05715</name>
</gene>
<dbReference type="CDD" id="cd05483">
    <property type="entry name" value="retropepsin_like_bacteria"/>
    <property type="match status" value="1"/>
</dbReference>
<dbReference type="EMBL" id="DYXT01000028">
    <property type="protein sequence ID" value="HJE39236.1"/>
    <property type="molecule type" value="Genomic_DNA"/>
</dbReference>
<name>A0A921JIA5_9BACT</name>
<dbReference type="SUPFAM" id="SSF50630">
    <property type="entry name" value="Acid proteases"/>
    <property type="match status" value="1"/>
</dbReference>